<feature type="transmembrane region" description="Helical" evidence="1">
    <location>
        <begin position="40"/>
        <end position="60"/>
    </location>
</feature>
<dbReference type="Pfam" id="PF09930">
    <property type="entry name" value="DUF2162"/>
    <property type="match status" value="1"/>
</dbReference>
<feature type="transmembrane region" description="Helical" evidence="1">
    <location>
        <begin position="220"/>
        <end position="240"/>
    </location>
</feature>
<sequence length="246" mass="26977">MEWKSLVLGIAFCVGIFAVKSGVGLSYYMSKTTSSHARAVAWAGFAATYLLVFAACGYTLEKIDLMQHLVAIQEWIQSGMLVHLLMAAMLLLWGLRLLRENGGAAGKSRGWILLTVPCPVCAMVILFSVGFMTAAFQESPLTTAALLYLVFLLINTVTVKIMSATRNRESPESFLGVSMLAIAAYFFLSVTIMPNIADADKIYQMALYPSNAAFEEPRRLLVFVVGMLAAFLSVFGITFLRIRKMA</sequence>
<keyword evidence="1" id="KW-0472">Membrane</keyword>
<evidence type="ECO:0000313" key="2">
    <source>
        <dbReference type="EMBL" id="QCQ23169.1"/>
    </source>
</evidence>
<dbReference type="EMBL" id="CP040098">
    <property type="protein sequence ID" value="QCQ23169.1"/>
    <property type="molecule type" value="Genomic_DNA"/>
</dbReference>
<keyword evidence="3" id="KW-1185">Reference proteome</keyword>
<accession>A0A4P8L5C2</accession>
<evidence type="ECO:0000313" key="3">
    <source>
        <dbReference type="Proteomes" id="UP000298602"/>
    </source>
</evidence>
<gene>
    <name evidence="2" type="ORF">FDQ92_13900</name>
</gene>
<reference evidence="2 3" key="2">
    <citation type="submission" date="2019-05" db="EMBL/GenBank/DDBJ databases">
        <authorList>
            <person name="Suflita J.M."/>
            <person name="Marks C.R."/>
        </authorList>
    </citation>
    <scope>NUCLEOTIDE SEQUENCE [LARGE SCALE GENOMIC DNA]</scope>
    <source>
        <strain evidence="2 3">ALDC</strain>
    </source>
</reference>
<keyword evidence="1" id="KW-0812">Transmembrane</keyword>
<dbReference type="KEGG" id="dax:FDQ92_13900"/>
<dbReference type="Proteomes" id="UP000298602">
    <property type="component" value="Chromosome"/>
</dbReference>
<dbReference type="OrthoDB" id="5420053at2"/>
<dbReference type="InterPro" id="IPR017199">
    <property type="entry name" value="UCP037409_transporter"/>
</dbReference>
<feature type="transmembrane region" description="Helical" evidence="1">
    <location>
        <begin position="6"/>
        <end position="28"/>
    </location>
</feature>
<dbReference type="RefSeq" id="WP_137425449.1">
    <property type="nucleotide sequence ID" value="NZ_CP040098.1"/>
</dbReference>
<proteinExistence type="predicted"/>
<reference evidence="2 3" key="1">
    <citation type="submission" date="2019-05" db="EMBL/GenBank/DDBJ databases">
        <title>The Complete Genome Sequence of the n-alkane-degrading Desulfoglaeba alkanexedens ALDC reveals multiple alkylsuccinate synthase gene clusters.</title>
        <authorList>
            <person name="Callaghan A.V."/>
            <person name="Davidova I.A."/>
            <person name="Duncan K.E."/>
            <person name="Morris B."/>
            <person name="McInerney M.J."/>
        </authorList>
    </citation>
    <scope>NUCLEOTIDE SEQUENCE [LARGE SCALE GENOMIC DNA]</scope>
    <source>
        <strain evidence="2 3">ALDC</strain>
    </source>
</reference>
<dbReference type="AlphaFoldDB" id="A0A4P8L5C2"/>
<keyword evidence="1" id="KW-1133">Transmembrane helix</keyword>
<evidence type="ECO:0008006" key="4">
    <source>
        <dbReference type="Google" id="ProtNLM"/>
    </source>
</evidence>
<feature type="transmembrane region" description="Helical" evidence="1">
    <location>
        <begin position="141"/>
        <end position="162"/>
    </location>
</feature>
<feature type="transmembrane region" description="Helical" evidence="1">
    <location>
        <begin position="174"/>
        <end position="197"/>
    </location>
</feature>
<organism evidence="2 3">
    <name type="scientific">Desulfoglaeba alkanexedens ALDC</name>
    <dbReference type="NCBI Taxonomy" id="980445"/>
    <lineage>
        <taxon>Bacteria</taxon>
        <taxon>Pseudomonadati</taxon>
        <taxon>Thermodesulfobacteriota</taxon>
        <taxon>Syntrophobacteria</taxon>
        <taxon>Syntrophobacterales</taxon>
        <taxon>Syntrophobacteraceae</taxon>
        <taxon>Desulfoglaeba</taxon>
    </lineage>
</organism>
<protein>
    <recommendedName>
        <fullName evidence="4">Transporter</fullName>
    </recommendedName>
</protein>
<name>A0A4P8L5C2_9BACT</name>
<feature type="transmembrane region" description="Helical" evidence="1">
    <location>
        <begin position="80"/>
        <end position="98"/>
    </location>
</feature>
<feature type="transmembrane region" description="Helical" evidence="1">
    <location>
        <begin position="110"/>
        <end position="135"/>
    </location>
</feature>
<evidence type="ECO:0000256" key="1">
    <source>
        <dbReference type="SAM" id="Phobius"/>
    </source>
</evidence>